<dbReference type="PROSITE" id="PS51318">
    <property type="entry name" value="TAT"/>
    <property type="match status" value="1"/>
</dbReference>
<feature type="domain" description="Thioredoxin-like fold" evidence="3">
    <location>
        <begin position="37"/>
        <end position="202"/>
    </location>
</feature>
<evidence type="ECO:0000256" key="2">
    <source>
        <dbReference type="SAM" id="SignalP"/>
    </source>
</evidence>
<proteinExistence type="inferred from homology"/>
<keyword evidence="2" id="KW-0732">Signal</keyword>
<dbReference type="InterPro" id="IPR012336">
    <property type="entry name" value="Thioredoxin-like_fold"/>
</dbReference>
<reference evidence="4 5" key="1">
    <citation type="submission" date="2018-05" db="EMBL/GenBank/DDBJ databases">
        <authorList>
            <person name="Lanie J.A."/>
            <person name="Ng W.-L."/>
            <person name="Kazmierczak K.M."/>
            <person name="Andrzejewski T.M."/>
            <person name="Davidsen T.M."/>
            <person name="Wayne K.J."/>
            <person name="Tettelin H."/>
            <person name="Glass J.I."/>
            <person name="Rusch D."/>
            <person name="Podicherti R."/>
            <person name="Tsui H.-C.T."/>
            <person name="Winkler M.E."/>
        </authorList>
    </citation>
    <scope>NUCLEOTIDE SEQUENCE [LARGE SCALE GENOMIC DNA]</scope>
    <source>
        <strain evidence="4 5">BUT-10</strain>
    </source>
</reference>
<name>A0A328B428_9CAUL</name>
<dbReference type="PANTHER" id="PTHR13887:SF56">
    <property type="entry name" value="THIOREDOXIN-LIKE REDUCTASE RV2466C"/>
    <property type="match status" value="1"/>
</dbReference>
<evidence type="ECO:0000313" key="5">
    <source>
        <dbReference type="Proteomes" id="UP000249524"/>
    </source>
</evidence>
<dbReference type="SUPFAM" id="SSF52833">
    <property type="entry name" value="Thioredoxin-like"/>
    <property type="match status" value="1"/>
</dbReference>
<sequence length="207" mass="22061">MSNLTRRLVMVAAAAGAALALAGCNNAGGGGSVSADAMTMGDPKAPVKMEEFASTTCSHCGKFAVEVFPAFKAKYIDTGKVQYTFHEFITPPEAVAVAGFLTARCAGKDKYFSVIDALFHSQEEMFRTGDARGTLLKVAQSAGMTEEQFNACVSDEAANKALAERVEKAQRERNITSTPTFFFNGKKVKEGEMTMEELDAAVAEASK</sequence>
<dbReference type="RefSeq" id="WP_111278529.1">
    <property type="nucleotide sequence ID" value="NZ_QFYS01000013.1"/>
</dbReference>
<dbReference type="PANTHER" id="PTHR13887">
    <property type="entry name" value="GLUTATHIONE S-TRANSFERASE KAPPA"/>
    <property type="match status" value="1"/>
</dbReference>
<keyword evidence="5" id="KW-1185">Reference proteome</keyword>
<dbReference type="InterPro" id="IPR006311">
    <property type="entry name" value="TAT_signal"/>
</dbReference>
<dbReference type="EMBL" id="QFYS01000013">
    <property type="protein sequence ID" value="RAK62160.1"/>
    <property type="molecule type" value="Genomic_DNA"/>
</dbReference>
<gene>
    <name evidence="4" type="ORF">DJ019_19985</name>
</gene>
<accession>A0A328B428</accession>
<feature type="chain" id="PRO_5016382762" evidence="2">
    <location>
        <begin position="23"/>
        <end position="207"/>
    </location>
</feature>
<dbReference type="InterPro" id="IPR036249">
    <property type="entry name" value="Thioredoxin-like_sf"/>
</dbReference>
<comment type="caution">
    <text evidence="4">The sequence shown here is derived from an EMBL/GenBank/DDBJ whole genome shotgun (WGS) entry which is preliminary data.</text>
</comment>
<dbReference type="Proteomes" id="UP000249524">
    <property type="component" value="Unassembled WGS sequence"/>
</dbReference>
<organism evidence="4 5">
    <name type="scientific">Phenylobacterium kunshanense</name>
    <dbReference type="NCBI Taxonomy" id="1445034"/>
    <lineage>
        <taxon>Bacteria</taxon>
        <taxon>Pseudomonadati</taxon>
        <taxon>Pseudomonadota</taxon>
        <taxon>Alphaproteobacteria</taxon>
        <taxon>Caulobacterales</taxon>
        <taxon>Caulobacteraceae</taxon>
        <taxon>Phenylobacterium</taxon>
    </lineage>
</organism>
<dbReference type="PROSITE" id="PS51257">
    <property type="entry name" value="PROKAR_LIPOPROTEIN"/>
    <property type="match status" value="1"/>
</dbReference>
<protein>
    <submittedName>
        <fullName evidence="4">DsbA family protein</fullName>
    </submittedName>
</protein>
<dbReference type="AlphaFoldDB" id="A0A328B428"/>
<feature type="signal peptide" evidence="2">
    <location>
        <begin position="1"/>
        <end position="22"/>
    </location>
</feature>
<evidence type="ECO:0000313" key="4">
    <source>
        <dbReference type="EMBL" id="RAK62160.1"/>
    </source>
</evidence>
<comment type="similarity">
    <text evidence="1">Belongs to the thioredoxin family. DsbA subfamily.</text>
</comment>
<dbReference type="OrthoDB" id="8478320at2"/>
<dbReference type="Gene3D" id="3.40.30.10">
    <property type="entry name" value="Glutaredoxin"/>
    <property type="match status" value="1"/>
</dbReference>
<dbReference type="Pfam" id="PF13462">
    <property type="entry name" value="Thioredoxin_4"/>
    <property type="match status" value="1"/>
</dbReference>
<evidence type="ECO:0000256" key="1">
    <source>
        <dbReference type="ARBA" id="ARBA00005791"/>
    </source>
</evidence>
<evidence type="ECO:0000259" key="3">
    <source>
        <dbReference type="Pfam" id="PF13462"/>
    </source>
</evidence>